<keyword evidence="2" id="KW-1185">Reference proteome</keyword>
<accession>A0AAD4WT92</accession>
<dbReference type="Proteomes" id="UP001054821">
    <property type="component" value="Chromosome 1"/>
</dbReference>
<evidence type="ECO:0000313" key="2">
    <source>
        <dbReference type="Proteomes" id="UP001054821"/>
    </source>
</evidence>
<protein>
    <submittedName>
        <fullName evidence="1">Uncharacterized protein</fullName>
    </submittedName>
</protein>
<reference evidence="1 2" key="1">
    <citation type="journal article" date="2022" name="G3 (Bethesda)">
        <title>Whole-genome sequence and methylome profiling of the almond [Prunus dulcis (Mill.) D.A. Webb] cultivar 'Nonpareil'.</title>
        <authorList>
            <person name="D'Amico-Willman K.M."/>
            <person name="Ouma W.Z."/>
            <person name="Meulia T."/>
            <person name="Sideli G.M."/>
            <person name="Gradziel T.M."/>
            <person name="Fresnedo-Ramirez J."/>
        </authorList>
    </citation>
    <scope>NUCLEOTIDE SEQUENCE [LARGE SCALE GENOMIC DNA]</scope>
    <source>
        <strain evidence="1">Clone GOH B32 T37-40</strain>
    </source>
</reference>
<evidence type="ECO:0000313" key="1">
    <source>
        <dbReference type="EMBL" id="KAI5348928.1"/>
    </source>
</evidence>
<proteinExistence type="predicted"/>
<gene>
    <name evidence="1" type="ORF">L3X38_001815</name>
</gene>
<organism evidence="1 2">
    <name type="scientific">Prunus dulcis</name>
    <name type="common">Almond</name>
    <name type="synonym">Amygdalus dulcis</name>
    <dbReference type="NCBI Taxonomy" id="3755"/>
    <lineage>
        <taxon>Eukaryota</taxon>
        <taxon>Viridiplantae</taxon>
        <taxon>Streptophyta</taxon>
        <taxon>Embryophyta</taxon>
        <taxon>Tracheophyta</taxon>
        <taxon>Spermatophyta</taxon>
        <taxon>Magnoliopsida</taxon>
        <taxon>eudicotyledons</taxon>
        <taxon>Gunneridae</taxon>
        <taxon>Pentapetalae</taxon>
        <taxon>rosids</taxon>
        <taxon>fabids</taxon>
        <taxon>Rosales</taxon>
        <taxon>Rosaceae</taxon>
        <taxon>Amygdaloideae</taxon>
        <taxon>Amygdaleae</taxon>
        <taxon>Prunus</taxon>
    </lineage>
</organism>
<dbReference type="EMBL" id="JAJFAZ020000001">
    <property type="protein sequence ID" value="KAI5348928.1"/>
    <property type="molecule type" value="Genomic_DNA"/>
</dbReference>
<name>A0AAD4WT92_PRUDU</name>
<sequence>MSNKDLKNELDDKANWPKPIEEHFIHLLYEEAKKACKPISEAHFSYLISGWHLKKFGNHISRTSLQAVFIANDDLIMICLV</sequence>
<dbReference type="AlphaFoldDB" id="A0AAD4WT92"/>
<comment type="caution">
    <text evidence="1">The sequence shown here is derived from an EMBL/GenBank/DDBJ whole genome shotgun (WGS) entry which is preliminary data.</text>
</comment>